<proteinExistence type="inferred from homology"/>
<feature type="compositionally biased region" description="Low complexity" evidence="4">
    <location>
        <begin position="9"/>
        <end position="19"/>
    </location>
</feature>
<reference evidence="5" key="1">
    <citation type="journal article" date="2023" name="Nat. Commun.">
        <title>Diploid and tetraploid genomes of Acorus and the evolution of monocots.</title>
        <authorList>
            <person name="Ma L."/>
            <person name="Liu K.W."/>
            <person name="Li Z."/>
            <person name="Hsiao Y.Y."/>
            <person name="Qi Y."/>
            <person name="Fu T."/>
            <person name="Tang G.D."/>
            <person name="Zhang D."/>
            <person name="Sun W.H."/>
            <person name="Liu D.K."/>
            <person name="Li Y."/>
            <person name="Chen G.Z."/>
            <person name="Liu X.D."/>
            <person name="Liao X.Y."/>
            <person name="Jiang Y.T."/>
            <person name="Yu X."/>
            <person name="Hao Y."/>
            <person name="Huang J."/>
            <person name="Zhao X.W."/>
            <person name="Ke S."/>
            <person name="Chen Y.Y."/>
            <person name="Wu W.L."/>
            <person name="Hsu J.L."/>
            <person name="Lin Y.F."/>
            <person name="Huang M.D."/>
            <person name="Li C.Y."/>
            <person name="Huang L."/>
            <person name="Wang Z.W."/>
            <person name="Zhao X."/>
            <person name="Zhong W.Y."/>
            <person name="Peng D.H."/>
            <person name="Ahmad S."/>
            <person name="Lan S."/>
            <person name="Zhang J.S."/>
            <person name="Tsai W.C."/>
            <person name="Van de Peer Y."/>
            <person name="Liu Z.J."/>
        </authorList>
    </citation>
    <scope>NUCLEOTIDE SEQUENCE</scope>
    <source>
        <strain evidence="5">CP</strain>
    </source>
</reference>
<evidence type="ECO:0000256" key="4">
    <source>
        <dbReference type="SAM" id="MobiDB-lite"/>
    </source>
</evidence>
<dbReference type="PANTHER" id="PTHR46195:SF12">
    <property type="entry name" value="HEAVY METAL-ASSOCIATED ISOPRENYLATED PLANT PROTEIN 4"/>
    <property type="match status" value="1"/>
</dbReference>
<evidence type="ECO:0000256" key="3">
    <source>
        <dbReference type="ARBA" id="ARBA00024045"/>
    </source>
</evidence>
<dbReference type="Proteomes" id="UP001180020">
    <property type="component" value="Unassembled WGS sequence"/>
</dbReference>
<dbReference type="SUPFAM" id="SSF55008">
    <property type="entry name" value="HMA, heavy metal-associated domain"/>
    <property type="match status" value="1"/>
</dbReference>
<gene>
    <name evidence="5" type="ORF">QJS10_CPB11g00143</name>
</gene>
<keyword evidence="6" id="KW-1185">Reference proteome</keyword>
<comment type="similarity">
    <text evidence="3">Belongs to the HIPP family.</text>
</comment>
<feature type="region of interest" description="Disordered" evidence="4">
    <location>
        <begin position="1"/>
        <end position="49"/>
    </location>
</feature>
<dbReference type="EMBL" id="JAUJYO010000011">
    <property type="protein sequence ID" value="KAK1305315.1"/>
    <property type="molecule type" value="Genomic_DNA"/>
</dbReference>
<evidence type="ECO:0000313" key="5">
    <source>
        <dbReference type="EMBL" id="KAK1305315.1"/>
    </source>
</evidence>
<dbReference type="Gene3D" id="3.30.70.100">
    <property type="match status" value="2"/>
</dbReference>
<evidence type="ECO:0008006" key="7">
    <source>
        <dbReference type="Google" id="ProtNLM"/>
    </source>
</evidence>
<sequence length="217" mass="24282">MVLDEAVLSPSESEPIISPMNSDEPDLIAKPMPCCPSPPPQSRSPPFPKGVQDVELDSENTTVTVTGKFDTKEVLRRIMKKTNKKVEMISPSTAIKHEMSETTEEEKGKEMAVLKTTVINVPMHCESCEQDLRSKLLKLKDREKQTCIVDGNIDPHKLITRINKKVHKHASIVLEEIKKLEEKRAMADDDSMKCDASNDVYACNMLSDENPNACCVM</sequence>
<dbReference type="InterPro" id="IPR044577">
    <property type="entry name" value="HIPP4/7/8/17/18/19"/>
</dbReference>
<protein>
    <recommendedName>
        <fullName evidence="7">HMA domain-containing protein</fullName>
    </recommendedName>
</protein>
<reference evidence="5" key="2">
    <citation type="submission" date="2023-06" db="EMBL/GenBank/DDBJ databases">
        <authorList>
            <person name="Ma L."/>
            <person name="Liu K.-W."/>
            <person name="Li Z."/>
            <person name="Hsiao Y.-Y."/>
            <person name="Qi Y."/>
            <person name="Fu T."/>
            <person name="Tang G."/>
            <person name="Zhang D."/>
            <person name="Sun W.-H."/>
            <person name="Liu D.-K."/>
            <person name="Li Y."/>
            <person name="Chen G.-Z."/>
            <person name="Liu X.-D."/>
            <person name="Liao X.-Y."/>
            <person name="Jiang Y.-T."/>
            <person name="Yu X."/>
            <person name="Hao Y."/>
            <person name="Huang J."/>
            <person name="Zhao X.-W."/>
            <person name="Ke S."/>
            <person name="Chen Y.-Y."/>
            <person name="Wu W.-L."/>
            <person name="Hsu J.-L."/>
            <person name="Lin Y.-F."/>
            <person name="Huang M.-D."/>
            <person name="Li C.-Y."/>
            <person name="Huang L."/>
            <person name="Wang Z.-W."/>
            <person name="Zhao X."/>
            <person name="Zhong W.-Y."/>
            <person name="Peng D.-H."/>
            <person name="Ahmad S."/>
            <person name="Lan S."/>
            <person name="Zhang J.-S."/>
            <person name="Tsai W.-C."/>
            <person name="Van De Peer Y."/>
            <person name="Liu Z.-J."/>
        </authorList>
    </citation>
    <scope>NUCLEOTIDE SEQUENCE</scope>
    <source>
        <strain evidence="5">CP</strain>
        <tissue evidence="5">Leaves</tissue>
    </source>
</reference>
<dbReference type="AlphaFoldDB" id="A0AAV9DVU5"/>
<dbReference type="InterPro" id="IPR036163">
    <property type="entry name" value="HMA_dom_sf"/>
</dbReference>
<keyword evidence="1" id="KW-0479">Metal-binding</keyword>
<evidence type="ECO:0000256" key="2">
    <source>
        <dbReference type="ARBA" id="ARBA00023289"/>
    </source>
</evidence>
<evidence type="ECO:0000256" key="1">
    <source>
        <dbReference type="ARBA" id="ARBA00022723"/>
    </source>
</evidence>
<name>A0AAV9DVU5_ACOCL</name>
<evidence type="ECO:0000313" key="6">
    <source>
        <dbReference type="Proteomes" id="UP001180020"/>
    </source>
</evidence>
<dbReference type="GO" id="GO:0046872">
    <property type="term" value="F:metal ion binding"/>
    <property type="evidence" value="ECO:0007669"/>
    <property type="project" value="UniProtKB-KW"/>
</dbReference>
<organism evidence="5 6">
    <name type="scientific">Acorus calamus</name>
    <name type="common">Sweet flag</name>
    <dbReference type="NCBI Taxonomy" id="4465"/>
    <lineage>
        <taxon>Eukaryota</taxon>
        <taxon>Viridiplantae</taxon>
        <taxon>Streptophyta</taxon>
        <taxon>Embryophyta</taxon>
        <taxon>Tracheophyta</taxon>
        <taxon>Spermatophyta</taxon>
        <taxon>Magnoliopsida</taxon>
        <taxon>Liliopsida</taxon>
        <taxon>Acoraceae</taxon>
        <taxon>Acorus</taxon>
    </lineage>
</organism>
<dbReference type="PANTHER" id="PTHR46195">
    <property type="entry name" value="HEAVY METAL-ASSOCIATED ISOPRENYLATED PLANT PROTEIN 7"/>
    <property type="match status" value="1"/>
</dbReference>
<accession>A0AAV9DVU5</accession>
<feature type="compositionally biased region" description="Pro residues" evidence="4">
    <location>
        <begin position="33"/>
        <end position="48"/>
    </location>
</feature>
<keyword evidence="2" id="KW-0449">Lipoprotein</keyword>
<comment type="caution">
    <text evidence="5">The sequence shown here is derived from an EMBL/GenBank/DDBJ whole genome shotgun (WGS) entry which is preliminary data.</text>
</comment>
<keyword evidence="2" id="KW-0636">Prenylation</keyword>